<name>A0A2P7QW20_9SPHN</name>
<evidence type="ECO:0000313" key="1">
    <source>
        <dbReference type="EMBL" id="PSJ42140.1"/>
    </source>
</evidence>
<evidence type="ECO:0000313" key="2">
    <source>
        <dbReference type="Proteomes" id="UP000241167"/>
    </source>
</evidence>
<protein>
    <submittedName>
        <fullName evidence="1">Uncharacterized protein</fullName>
    </submittedName>
</protein>
<sequence>MFQATAMPVLTESDVRFHCLRAVQSLPKAIIRDLSGKPETRERALVHAADILAGRFAGLTITAPDLRPNMDWGAMKN</sequence>
<comment type="caution">
    <text evidence="1">The sequence shown here is derived from an EMBL/GenBank/DDBJ whole genome shotgun (WGS) entry which is preliminary data.</text>
</comment>
<gene>
    <name evidence="1" type="ORF">C7I55_07860</name>
</gene>
<accession>A0A2P7QW20</accession>
<dbReference type="Proteomes" id="UP000241167">
    <property type="component" value="Unassembled WGS sequence"/>
</dbReference>
<keyword evidence="2" id="KW-1185">Reference proteome</keyword>
<dbReference type="EMBL" id="PXYI01000002">
    <property type="protein sequence ID" value="PSJ42140.1"/>
    <property type="molecule type" value="Genomic_DNA"/>
</dbReference>
<organism evidence="1 2">
    <name type="scientific">Allosphingosinicella deserti</name>
    <dbReference type="NCBI Taxonomy" id="2116704"/>
    <lineage>
        <taxon>Bacteria</taxon>
        <taxon>Pseudomonadati</taxon>
        <taxon>Pseudomonadota</taxon>
        <taxon>Alphaproteobacteria</taxon>
        <taxon>Sphingomonadales</taxon>
        <taxon>Sphingomonadaceae</taxon>
        <taxon>Allosphingosinicella</taxon>
    </lineage>
</organism>
<proteinExistence type="predicted"/>
<dbReference type="AlphaFoldDB" id="A0A2P7QW20"/>
<reference evidence="1 2" key="1">
    <citation type="submission" date="2018-03" db="EMBL/GenBank/DDBJ databases">
        <title>The draft genome of Sphingosinicella sp. GL-C-18.</title>
        <authorList>
            <person name="Liu L."/>
            <person name="Li L."/>
            <person name="Liang L."/>
            <person name="Zhang X."/>
            <person name="Wang T."/>
        </authorList>
    </citation>
    <scope>NUCLEOTIDE SEQUENCE [LARGE SCALE GENOMIC DNA]</scope>
    <source>
        <strain evidence="1 2">GL-C-18</strain>
    </source>
</reference>